<evidence type="ECO:0000313" key="6">
    <source>
        <dbReference type="Proteomes" id="UP001302745"/>
    </source>
</evidence>
<dbReference type="PROSITE" id="PS50084">
    <property type="entry name" value="KH_TYPE_1"/>
    <property type="match status" value="4"/>
</dbReference>
<dbReference type="SUPFAM" id="SSF54791">
    <property type="entry name" value="Eukaryotic type KH-domain (KH-domain type I)"/>
    <property type="match status" value="4"/>
</dbReference>
<feature type="compositionally biased region" description="Basic and acidic residues" evidence="3">
    <location>
        <begin position="310"/>
        <end position="327"/>
    </location>
</feature>
<feature type="domain" description="K Homology" evidence="4">
    <location>
        <begin position="347"/>
        <end position="424"/>
    </location>
</feature>
<dbReference type="Gene3D" id="3.30.1370.10">
    <property type="entry name" value="K Homology domain, type 1"/>
    <property type="match status" value="4"/>
</dbReference>
<reference evidence="5" key="2">
    <citation type="submission" date="2023-05" db="EMBL/GenBank/DDBJ databases">
        <authorList>
            <consortium name="Lawrence Berkeley National Laboratory"/>
            <person name="Steindorff A."/>
            <person name="Hensen N."/>
            <person name="Bonometti L."/>
            <person name="Westerberg I."/>
            <person name="Brannstrom I.O."/>
            <person name="Guillou S."/>
            <person name="Cros-Aarteil S."/>
            <person name="Calhoun S."/>
            <person name="Haridas S."/>
            <person name="Kuo A."/>
            <person name="Mondo S."/>
            <person name="Pangilinan J."/>
            <person name="Riley R."/>
            <person name="Labutti K."/>
            <person name="Andreopoulos B."/>
            <person name="Lipzen A."/>
            <person name="Chen C."/>
            <person name="Yanf M."/>
            <person name="Daum C."/>
            <person name="Ng V."/>
            <person name="Clum A."/>
            <person name="Ohm R."/>
            <person name="Martin F."/>
            <person name="Silar P."/>
            <person name="Natvig D."/>
            <person name="Lalanne C."/>
            <person name="Gautier V."/>
            <person name="Ament-Velasquez S.L."/>
            <person name="Kruys A."/>
            <person name="Hutchinson M.I."/>
            <person name="Powell A.J."/>
            <person name="Barry K."/>
            <person name="Miller A.N."/>
            <person name="Grigoriev I.V."/>
            <person name="Debuchy R."/>
            <person name="Gladieux P."/>
            <person name="Thoren M.H."/>
            <person name="Johannesson H."/>
        </authorList>
    </citation>
    <scope>NUCLEOTIDE SEQUENCE</scope>
    <source>
        <strain evidence="5">CBS 538.74</strain>
    </source>
</reference>
<evidence type="ECO:0000256" key="1">
    <source>
        <dbReference type="ARBA" id="ARBA00022737"/>
    </source>
</evidence>
<feature type="region of interest" description="Disordered" evidence="3">
    <location>
        <begin position="532"/>
        <end position="552"/>
    </location>
</feature>
<feature type="domain" description="K Homology" evidence="4">
    <location>
        <begin position="428"/>
        <end position="497"/>
    </location>
</feature>
<evidence type="ECO:0000256" key="3">
    <source>
        <dbReference type="SAM" id="MobiDB-lite"/>
    </source>
</evidence>
<evidence type="ECO:0000256" key="2">
    <source>
        <dbReference type="PROSITE-ProRule" id="PRU00117"/>
    </source>
</evidence>
<gene>
    <name evidence="5" type="ORF">C8A00DRAFT_36487</name>
</gene>
<feature type="compositionally biased region" description="Low complexity" evidence="3">
    <location>
        <begin position="51"/>
        <end position="73"/>
    </location>
</feature>
<keyword evidence="1" id="KW-0677">Repeat</keyword>
<protein>
    <recommendedName>
        <fullName evidence="4">K Homology domain-containing protein</fullName>
    </recommendedName>
</protein>
<sequence>MSANTTEISAASQLLRQHTSSTAAAASDAASASASEAPSASAPLDTGVEETTTPSATMPTTTTTTTTTTKTMTGPLDPSLFPELGGTAPAPGPSAAPVWPRGANGTSTGAAPPPPPPTVSLPGQYRETLLVEADHILPQGQLKRPLANIVKEFNRKSRAQIRVVPHAEDMLRIEATGPRGPSTTQVLKDFIALVGAKLTTNFEIPSWVRPHIIGKGGAAIKALQDTTGARIHVPKSSADGGETGGDDDDYMTVVVEGNSQQVAHARNLVLRIWGERAGQANGSAGGAAREDKGGQGGSGGSGSGSGGGKGGERERGGKRDGQGEAKGAKGPKGGEPAEKEAASDDTDTVVRKIDVPRKYHKALIGTGGATLRDIVVKAGGSDTQRELTRTIQFPKQGADGNTIEVKGRSEVVDKIVAQIHAMVAERESQVDGVLDVPVEKHRSIVGRGGDTKRDVEARFNVSIDVPRQGSGHTKVKIVGQSAEDVEKAKAHIQTLVQDQQGETLQIPRALHHAVANNGQLFRRLRNDYNVAVSHDGHKAPPKPTAAATTTTTRAADPAALPLITDDEDAAADAHSWKVVEQTSPAEEGDIPWVLRGSADNLEKAKKAIRTSLDQASKNTTVGYLTLPDPATHRFVIGRAGAKVNVIRKQSGCTITVPRDQARGEAIQVVGTREGVEKARDLILAAVKEGLAAPPPRSSRAERE</sequence>
<feature type="compositionally biased region" description="Gly residues" evidence="3">
    <location>
        <begin position="294"/>
        <end position="309"/>
    </location>
</feature>
<dbReference type="Proteomes" id="UP001302745">
    <property type="component" value="Unassembled WGS sequence"/>
</dbReference>
<feature type="domain" description="K Homology" evidence="4">
    <location>
        <begin position="498"/>
        <end position="613"/>
    </location>
</feature>
<proteinExistence type="predicted"/>
<keyword evidence="2" id="KW-0694">RNA-binding</keyword>
<dbReference type="EMBL" id="MU857045">
    <property type="protein sequence ID" value="KAK4150872.1"/>
    <property type="molecule type" value="Genomic_DNA"/>
</dbReference>
<feature type="domain" description="K Homology" evidence="4">
    <location>
        <begin position="196"/>
        <end position="274"/>
    </location>
</feature>
<feature type="domain" description="K Homology" evidence="4">
    <location>
        <begin position="618"/>
        <end position="687"/>
    </location>
</feature>
<dbReference type="PANTHER" id="PTHR10288">
    <property type="entry name" value="KH DOMAIN CONTAINING RNA BINDING PROTEIN"/>
    <property type="match status" value="1"/>
</dbReference>
<dbReference type="InterPro" id="IPR004087">
    <property type="entry name" value="KH_dom"/>
</dbReference>
<dbReference type="AlphaFoldDB" id="A0AAN6VG52"/>
<name>A0AAN6VG52_9PEZI</name>
<dbReference type="SMART" id="SM00322">
    <property type="entry name" value="KH"/>
    <property type="match status" value="5"/>
</dbReference>
<feature type="compositionally biased region" description="Low complexity" evidence="3">
    <location>
        <begin position="85"/>
        <end position="97"/>
    </location>
</feature>
<evidence type="ECO:0000313" key="5">
    <source>
        <dbReference type="EMBL" id="KAK4150872.1"/>
    </source>
</evidence>
<feature type="compositionally biased region" description="Basic and acidic residues" evidence="3">
    <location>
        <begin position="335"/>
        <end position="349"/>
    </location>
</feature>
<dbReference type="CDD" id="cd00105">
    <property type="entry name" value="KH-I"/>
    <property type="match status" value="1"/>
</dbReference>
<feature type="compositionally biased region" description="Low complexity" evidence="3">
    <location>
        <begin position="20"/>
        <end position="42"/>
    </location>
</feature>
<feature type="region of interest" description="Disordered" evidence="3">
    <location>
        <begin position="231"/>
        <end position="250"/>
    </location>
</feature>
<comment type="caution">
    <text evidence="5">The sequence shown here is derived from an EMBL/GenBank/DDBJ whole genome shotgun (WGS) entry which is preliminary data.</text>
</comment>
<dbReference type="Pfam" id="PF00013">
    <property type="entry name" value="KH_1"/>
    <property type="match status" value="3"/>
</dbReference>
<dbReference type="InterPro" id="IPR004088">
    <property type="entry name" value="KH_dom_type_1"/>
</dbReference>
<feature type="region of interest" description="Disordered" evidence="3">
    <location>
        <begin position="1"/>
        <end position="122"/>
    </location>
</feature>
<dbReference type="GO" id="GO:0003723">
    <property type="term" value="F:RNA binding"/>
    <property type="evidence" value="ECO:0007669"/>
    <property type="project" value="UniProtKB-UniRule"/>
</dbReference>
<keyword evidence="6" id="KW-1185">Reference proteome</keyword>
<feature type="region of interest" description="Disordered" evidence="3">
    <location>
        <begin position="279"/>
        <end position="349"/>
    </location>
</feature>
<organism evidence="5 6">
    <name type="scientific">Chaetomidium leptoderma</name>
    <dbReference type="NCBI Taxonomy" id="669021"/>
    <lineage>
        <taxon>Eukaryota</taxon>
        <taxon>Fungi</taxon>
        <taxon>Dikarya</taxon>
        <taxon>Ascomycota</taxon>
        <taxon>Pezizomycotina</taxon>
        <taxon>Sordariomycetes</taxon>
        <taxon>Sordariomycetidae</taxon>
        <taxon>Sordariales</taxon>
        <taxon>Chaetomiaceae</taxon>
        <taxon>Chaetomidium</taxon>
    </lineage>
</organism>
<dbReference type="CDD" id="cd22450">
    <property type="entry name" value="KH-I_ScSCP160_rpt5"/>
    <property type="match status" value="1"/>
</dbReference>
<accession>A0AAN6VG52</accession>
<reference evidence="5" key="1">
    <citation type="journal article" date="2023" name="Mol. Phylogenet. Evol.">
        <title>Genome-scale phylogeny and comparative genomics of the fungal order Sordariales.</title>
        <authorList>
            <person name="Hensen N."/>
            <person name="Bonometti L."/>
            <person name="Westerberg I."/>
            <person name="Brannstrom I.O."/>
            <person name="Guillou S."/>
            <person name="Cros-Aarteil S."/>
            <person name="Calhoun S."/>
            <person name="Haridas S."/>
            <person name="Kuo A."/>
            <person name="Mondo S."/>
            <person name="Pangilinan J."/>
            <person name="Riley R."/>
            <person name="LaButti K."/>
            <person name="Andreopoulos B."/>
            <person name="Lipzen A."/>
            <person name="Chen C."/>
            <person name="Yan M."/>
            <person name="Daum C."/>
            <person name="Ng V."/>
            <person name="Clum A."/>
            <person name="Steindorff A."/>
            <person name="Ohm R.A."/>
            <person name="Martin F."/>
            <person name="Silar P."/>
            <person name="Natvig D.O."/>
            <person name="Lalanne C."/>
            <person name="Gautier V."/>
            <person name="Ament-Velasquez S.L."/>
            <person name="Kruys A."/>
            <person name="Hutchinson M.I."/>
            <person name="Powell A.J."/>
            <person name="Barry K."/>
            <person name="Miller A.N."/>
            <person name="Grigoriev I.V."/>
            <person name="Debuchy R."/>
            <person name="Gladieux P."/>
            <person name="Hiltunen Thoren M."/>
            <person name="Johannesson H."/>
        </authorList>
    </citation>
    <scope>NUCLEOTIDE SEQUENCE</scope>
    <source>
        <strain evidence="5">CBS 538.74</strain>
    </source>
</reference>
<feature type="compositionally biased region" description="Polar residues" evidence="3">
    <location>
        <begin position="1"/>
        <end position="19"/>
    </location>
</feature>
<dbReference type="InterPro" id="IPR036612">
    <property type="entry name" value="KH_dom_type_1_sf"/>
</dbReference>
<evidence type="ECO:0000259" key="4">
    <source>
        <dbReference type="SMART" id="SM00322"/>
    </source>
</evidence>